<keyword evidence="3" id="KW-1185">Reference proteome</keyword>
<dbReference type="Pfam" id="PF00106">
    <property type="entry name" value="adh_short"/>
    <property type="match status" value="1"/>
</dbReference>
<accession>A0A066WFR9</accession>
<sequence>MMLAVTYVFNINLHGCTQSKLEKSKKRNITASSGAGSRGGAEDMRVRKQGARKRLFRDLQPFEPFKAFQDVPDNDITALLNINLTWNMLVTKYLTVLLAQSPTKKAPIATVSSGVSTAPVPSISNYSAVKGCLNGSMNTFSLEALNPPTWSRKLGL</sequence>
<protein>
    <submittedName>
        <fullName evidence="2">Uncharacterized protein</fullName>
    </submittedName>
</protein>
<dbReference type="AlphaFoldDB" id="A0A066WFR9"/>
<evidence type="ECO:0000313" key="2">
    <source>
        <dbReference type="EMBL" id="KDN52817.1"/>
    </source>
</evidence>
<evidence type="ECO:0000256" key="1">
    <source>
        <dbReference type="SAM" id="MobiDB-lite"/>
    </source>
</evidence>
<dbReference type="HOGENOM" id="CLU_1687950_0_0_1"/>
<reference evidence="2 3" key="1">
    <citation type="submission" date="2014-05" db="EMBL/GenBank/DDBJ databases">
        <title>Draft genome sequence of a rare smut relative, Tilletiaria anomala UBC 951.</title>
        <authorList>
            <consortium name="DOE Joint Genome Institute"/>
            <person name="Toome M."/>
            <person name="Kuo A."/>
            <person name="Henrissat B."/>
            <person name="Lipzen A."/>
            <person name="Tritt A."/>
            <person name="Yoshinaga Y."/>
            <person name="Zane M."/>
            <person name="Barry K."/>
            <person name="Grigoriev I.V."/>
            <person name="Spatafora J.W."/>
            <person name="Aimea M.C."/>
        </authorList>
    </citation>
    <scope>NUCLEOTIDE SEQUENCE [LARGE SCALE GENOMIC DNA]</scope>
    <source>
        <strain evidence="2 3">UBC 951</strain>
    </source>
</reference>
<dbReference type="RefSeq" id="XP_013245656.1">
    <property type="nucleotide sequence ID" value="XM_013390202.1"/>
</dbReference>
<evidence type="ECO:0000313" key="3">
    <source>
        <dbReference type="Proteomes" id="UP000027361"/>
    </source>
</evidence>
<dbReference type="SUPFAM" id="SSF51735">
    <property type="entry name" value="NAD(P)-binding Rossmann-fold domains"/>
    <property type="match status" value="1"/>
</dbReference>
<name>A0A066WFR9_TILAU</name>
<proteinExistence type="predicted"/>
<organism evidence="2 3">
    <name type="scientific">Tilletiaria anomala (strain ATCC 24038 / CBS 436.72 / UBC 951)</name>
    <dbReference type="NCBI Taxonomy" id="1037660"/>
    <lineage>
        <taxon>Eukaryota</taxon>
        <taxon>Fungi</taxon>
        <taxon>Dikarya</taxon>
        <taxon>Basidiomycota</taxon>
        <taxon>Ustilaginomycotina</taxon>
        <taxon>Exobasidiomycetes</taxon>
        <taxon>Georgefischeriales</taxon>
        <taxon>Tilletiariaceae</taxon>
        <taxon>Tilletiaria</taxon>
    </lineage>
</organism>
<feature type="region of interest" description="Disordered" evidence="1">
    <location>
        <begin position="22"/>
        <end position="47"/>
    </location>
</feature>
<dbReference type="Proteomes" id="UP000027361">
    <property type="component" value="Unassembled WGS sequence"/>
</dbReference>
<comment type="caution">
    <text evidence="2">The sequence shown here is derived from an EMBL/GenBank/DDBJ whole genome shotgun (WGS) entry which is preliminary data.</text>
</comment>
<dbReference type="EMBL" id="JMSN01000006">
    <property type="protein sequence ID" value="KDN52817.1"/>
    <property type="molecule type" value="Genomic_DNA"/>
</dbReference>
<dbReference type="InParanoid" id="A0A066WFR9"/>
<gene>
    <name evidence="2" type="ORF">K437DRAFT_272119</name>
</gene>
<dbReference type="InterPro" id="IPR002347">
    <property type="entry name" value="SDR_fam"/>
</dbReference>
<dbReference type="GeneID" id="25266331"/>
<dbReference type="InterPro" id="IPR036291">
    <property type="entry name" value="NAD(P)-bd_dom_sf"/>
</dbReference>
<dbReference type="Gene3D" id="3.40.50.720">
    <property type="entry name" value="NAD(P)-binding Rossmann-like Domain"/>
    <property type="match status" value="1"/>
</dbReference>